<keyword evidence="1" id="KW-0812">Transmembrane</keyword>
<dbReference type="NCBIfam" id="NF040982">
    <property type="entry name" value="ComGD"/>
    <property type="match status" value="1"/>
</dbReference>
<evidence type="ECO:0000313" key="2">
    <source>
        <dbReference type="EMBL" id="SDB23589.1"/>
    </source>
</evidence>
<gene>
    <name evidence="2" type="ORF">SAMN02910293_01182</name>
</gene>
<organism evidence="2 3">
    <name type="scientific">Streptococcus henryi</name>
    <dbReference type="NCBI Taxonomy" id="439219"/>
    <lineage>
        <taxon>Bacteria</taxon>
        <taxon>Bacillati</taxon>
        <taxon>Bacillota</taxon>
        <taxon>Bacilli</taxon>
        <taxon>Lactobacillales</taxon>
        <taxon>Streptococcaceae</taxon>
        <taxon>Streptococcus</taxon>
    </lineage>
</organism>
<reference evidence="2 3" key="1">
    <citation type="submission" date="2016-10" db="EMBL/GenBank/DDBJ databases">
        <authorList>
            <person name="de Groot N.N."/>
        </authorList>
    </citation>
    <scope>NUCLEOTIDE SEQUENCE [LARGE SCALE GENOMIC DNA]</scope>
    <source>
        <strain evidence="2 3">A-4</strain>
    </source>
</reference>
<sequence length="145" mass="16239">MNNKLILTRIKAFTLLDSLLTLAITTFMILSLSVSVSGIFQRVEEKLFFLSFENLYRDTQKLANIKQESMILEISESQISNGVARLDLPDGIKVVNRHSITFNQAGGNSSLTKIVFESGNKCVTYQLYIGSGNYKKTESESLYSP</sequence>
<feature type="transmembrane region" description="Helical" evidence="1">
    <location>
        <begin position="20"/>
        <end position="40"/>
    </location>
</feature>
<protein>
    <submittedName>
        <fullName evidence="2">Competence protein ComGD</fullName>
    </submittedName>
</protein>
<evidence type="ECO:0000313" key="3">
    <source>
        <dbReference type="Proteomes" id="UP000182508"/>
    </source>
</evidence>
<keyword evidence="1" id="KW-0472">Membrane</keyword>
<dbReference type="STRING" id="439219.SAMN02910293_01182"/>
<dbReference type="EMBL" id="FMXP01000014">
    <property type="protein sequence ID" value="SDB23589.1"/>
    <property type="molecule type" value="Genomic_DNA"/>
</dbReference>
<proteinExistence type="predicted"/>
<evidence type="ECO:0000256" key="1">
    <source>
        <dbReference type="SAM" id="Phobius"/>
    </source>
</evidence>
<dbReference type="InterPro" id="IPR016785">
    <property type="entry name" value="ComGD"/>
</dbReference>
<keyword evidence="3" id="KW-1185">Reference proteome</keyword>
<dbReference type="AlphaFoldDB" id="A0A1G6BSG2"/>
<accession>A0A1G6BSG2</accession>
<dbReference type="Proteomes" id="UP000182508">
    <property type="component" value="Unassembled WGS sequence"/>
</dbReference>
<name>A0A1G6BSG2_9STRE</name>
<keyword evidence="1" id="KW-1133">Transmembrane helix</keyword>